<feature type="region of interest" description="Disordered" evidence="1">
    <location>
        <begin position="741"/>
        <end position="763"/>
    </location>
</feature>
<feature type="compositionally biased region" description="Low complexity" evidence="1">
    <location>
        <begin position="398"/>
        <end position="414"/>
    </location>
</feature>
<dbReference type="InterPro" id="IPR013745">
    <property type="entry name" value="Bit61/PRR5"/>
</dbReference>
<feature type="region of interest" description="Disordered" evidence="1">
    <location>
        <begin position="1"/>
        <end position="98"/>
    </location>
</feature>
<feature type="compositionally biased region" description="Low complexity" evidence="1">
    <location>
        <begin position="284"/>
        <end position="301"/>
    </location>
</feature>
<dbReference type="Pfam" id="PF08539">
    <property type="entry name" value="HbrB"/>
    <property type="match status" value="1"/>
</dbReference>
<dbReference type="PANTHER" id="PTHR23353:SF23">
    <property type="entry name" value="PROTEIN HAIRLESS"/>
    <property type="match status" value="1"/>
</dbReference>
<feature type="compositionally biased region" description="Low complexity" evidence="1">
    <location>
        <begin position="136"/>
        <end position="164"/>
    </location>
</feature>
<feature type="region of interest" description="Disordered" evidence="1">
    <location>
        <begin position="474"/>
        <end position="516"/>
    </location>
</feature>
<evidence type="ECO:0000313" key="2">
    <source>
        <dbReference type="EMBL" id="KAE8246853.1"/>
    </source>
</evidence>
<feature type="compositionally biased region" description="Pro residues" evidence="1">
    <location>
        <begin position="80"/>
        <end position="96"/>
    </location>
</feature>
<proteinExistence type="predicted"/>
<evidence type="ECO:0000256" key="1">
    <source>
        <dbReference type="SAM" id="MobiDB-lite"/>
    </source>
</evidence>
<keyword evidence="3" id="KW-1185">Reference proteome</keyword>
<name>A0A177TGZ5_9BASI</name>
<feature type="region of interest" description="Disordered" evidence="1">
    <location>
        <begin position="528"/>
        <end position="570"/>
    </location>
</feature>
<feature type="region of interest" description="Disordered" evidence="1">
    <location>
        <begin position="389"/>
        <end position="422"/>
    </location>
</feature>
<evidence type="ECO:0000313" key="3">
    <source>
        <dbReference type="Proteomes" id="UP000077521"/>
    </source>
</evidence>
<organism evidence="2 3">
    <name type="scientific">Tilletia indica</name>
    <dbReference type="NCBI Taxonomy" id="43049"/>
    <lineage>
        <taxon>Eukaryota</taxon>
        <taxon>Fungi</taxon>
        <taxon>Dikarya</taxon>
        <taxon>Basidiomycota</taxon>
        <taxon>Ustilaginomycotina</taxon>
        <taxon>Exobasidiomycetes</taxon>
        <taxon>Tilletiales</taxon>
        <taxon>Tilletiaceae</taxon>
        <taxon>Tilletia</taxon>
    </lineage>
</organism>
<dbReference type="AlphaFoldDB" id="A0A177TGZ5"/>
<feature type="compositionally biased region" description="Low complexity" evidence="1">
    <location>
        <begin position="20"/>
        <end position="52"/>
    </location>
</feature>
<feature type="compositionally biased region" description="Polar residues" evidence="1">
    <location>
        <begin position="53"/>
        <end position="62"/>
    </location>
</feature>
<accession>A0A177TGZ5</accession>
<comment type="caution">
    <text evidence="2">The sequence shown here is derived from an EMBL/GenBank/DDBJ whole genome shotgun (WGS) entry which is preliminary data.</text>
</comment>
<reference evidence="2" key="2">
    <citation type="journal article" date="2019" name="IMA Fungus">
        <title>Genome sequencing and comparison of five Tilletia species to identify candidate genes for the detection of regulated species infecting wheat.</title>
        <authorList>
            <person name="Nguyen H.D.T."/>
            <person name="Sultana T."/>
            <person name="Kesanakurti P."/>
            <person name="Hambleton S."/>
        </authorList>
    </citation>
    <scope>NUCLEOTIDE SEQUENCE</scope>
    <source>
        <strain evidence="2">DAOMC 236416</strain>
    </source>
</reference>
<gene>
    <name evidence="2" type="ORF">A4X13_0g5603</name>
</gene>
<feature type="compositionally biased region" description="Low complexity" evidence="1">
    <location>
        <begin position="528"/>
        <end position="540"/>
    </location>
</feature>
<feature type="compositionally biased region" description="Polar residues" evidence="1">
    <location>
        <begin position="207"/>
        <end position="242"/>
    </location>
</feature>
<feature type="region of interest" description="Disordered" evidence="1">
    <location>
        <begin position="136"/>
        <end position="250"/>
    </location>
</feature>
<feature type="compositionally biased region" description="Low complexity" evidence="1">
    <location>
        <begin position="1"/>
        <end position="10"/>
    </location>
</feature>
<reference evidence="2" key="1">
    <citation type="submission" date="2016-04" db="EMBL/GenBank/DDBJ databases">
        <authorList>
            <person name="Nguyen H.D."/>
            <person name="Samba Siva P."/>
            <person name="Cullis J."/>
            <person name="Levesque C.A."/>
            <person name="Hambleton S."/>
        </authorList>
    </citation>
    <scope>NUCLEOTIDE SEQUENCE</scope>
    <source>
        <strain evidence="2">DAOMC 236416</strain>
    </source>
</reference>
<dbReference type="EMBL" id="LWDF02000449">
    <property type="protein sequence ID" value="KAE8246853.1"/>
    <property type="molecule type" value="Genomic_DNA"/>
</dbReference>
<dbReference type="Proteomes" id="UP000077521">
    <property type="component" value="Unassembled WGS sequence"/>
</dbReference>
<feature type="compositionally biased region" description="Low complexity" evidence="1">
    <location>
        <begin position="63"/>
        <end position="79"/>
    </location>
</feature>
<feature type="region of interest" description="Disordered" evidence="1">
    <location>
        <begin position="281"/>
        <end position="306"/>
    </location>
</feature>
<dbReference type="InterPro" id="IPR053019">
    <property type="entry name" value="GATA_zinc_finger"/>
</dbReference>
<feature type="compositionally biased region" description="Low complexity" evidence="1">
    <location>
        <begin position="480"/>
        <end position="505"/>
    </location>
</feature>
<dbReference type="PANTHER" id="PTHR23353">
    <property type="entry name" value="RAB-GAP/TBC-RELATED"/>
    <property type="match status" value="1"/>
</dbReference>
<protein>
    <submittedName>
        <fullName evidence="2">Uncharacterized protein</fullName>
    </submittedName>
</protein>
<sequence length="796" mass="82581">MSNNYQQQQQTRAQDEGSRSRSSSAASQQQQQQHSQLQAPPQAIPSSSSALSVATTVAESTYSSSSSAATTTASSTASSPAPPQQPTQLPPLPPLSQPNITPALLGAYHPDYMQLHMTATPYNIIPINPITNGSSANNSTAINQNINNSNHTSNNNSTNNQNNAYPLPTHPPPANFDLGNRPPPQRAASSLGRYTQPQPPLHRRPNSIDSASPPSPTFLQSTVHPPIGQSFSQHYHSSSGGNTPAVLRHHGSGSGLGLMLSGPSSSVALGSTNAPSQTQVNVLSAGSSGGSTPNPNSASSSMPHYQPTSEQWDAVYHRLVPLFQHQRIRGTLEEINDLVNAHIDQTIQRGPARALDALSRDCSALVANGMQSIGAKLVPLAQQISLTARQVHAHRQQSQRQQQATHQQQQSGQSPASPSSTYEQHYVALANRLLERLKEQWTYVYTTVLPYLEGALLPLQTNPVLVSLTARGATSKPTLSGNNSSSNVPPSAAAEQGGAGATAAGHNLNHTSSSGSLSLANNMQWGTGAAGTSGASTMGTHAHHGSGGGGGPSGTANGAHARHLSGGNAGTSAFRTQKIDVRHIVLECFRDQCLFALNGICVQPSSVSNNANINNNTNNGNIEFSSLCGEGSDSVDNGGLLRAFLREVSGESNASDHLVAQLQLPTSSSSLSSPRRKAASGLSMNHHLNAYQSGGAASYLARAESPSTVRTSPSNHPRALRAAAARAAGVAGGGISRSAASGAVGNPGGLASTRGGGGGEEEGISLNAGLHQMKSVLCSISLDRPRMVHANRLIAV</sequence>